<protein>
    <submittedName>
        <fullName evidence="7">APC family permease</fullName>
    </submittedName>
</protein>
<keyword evidence="8" id="KW-1185">Reference proteome</keyword>
<evidence type="ECO:0000256" key="5">
    <source>
        <dbReference type="SAM" id="Phobius"/>
    </source>
</evidence>
<evidence type="ECO:0000259" key="6">
    <source>
        <dbReference type="Pfam" id="PF00324"/>
    </source>
</evidence>
<accession>A0ABU2JHY7</accession>
<dbReference type="Pfam" id="PF00324">
    <property type="entry name" value="AA_permease"/>
    <property type="match status" value="1"/>
</dbReference>
<dbReference type="Proteomes" id="UP001183176">
    <property type="component" value="Unassembled WGS sequence"/>
</dbReference>
<feature type="non-terminal residue" evidence="7">
    <location>
        <position position="289"/>
    </location>
</feature>
<dbReference type="PANTHER" id="PTHR42770:SF16">
    <property type="entry name" value="AMINO ACID PERMEASE"/>
    <property type="match status" value="1"/>
</dbReference>
<reference evidence="8" key="1">
    <citation type="submission" date="2023-07" db="EMBL/GenBank/DDBJ databases">
        <title>30 novel species of actinomycetes from the DSMZ collection.</title>
        <authorList>
            <person name="Nouioui I."/>
        </authorList>
    </citation>
    <scope>NUCLEOTIDE SEQUENCE [LARGE SCALE GENOMIC DNA]</scope>
    <source>
        <strain evidence="8">DSM 44399</strain>
    </source>
</reference>
<evidence type="ECO:0000256" key="1">
    <source>
        <dbReference type="ARBA" id="ARBA00004141"/>
    </source>
</evidence>
<proteinExistence type="predicted"/>
<evidence type="ECO:0000313" key="8">
    <source>
        <dbReference type="Proteomes" id="UP001183176"/>
    </source>
</evidence>
<comment type="subcellular location">
    <subcellularLocation>
        <location evidence="1">Membrane</location>
        <topology evidence="1">Multi-pass membrane protein</topology>
    </subcellularLocation>
</comment>
<evidence type="ECO:0000256" key="4">
    <source>
        <dbReference type="ARBA" id="ARBA00023136"/>
    </source>
</evidence>
<feature type="transmembrane region" description="Helical" evidence="5">
    <location>
        <begin position="67"/>
        <end position="94"/>
    </location>
</feature>
<comment type="caution">
    <text evidence="7">The sequence shown here is derived from an EMBL/GenBank/DDBJ whole genome shotgun (WGS) entry which is preliminary data.</text>
</comment>
<dbReference type="EMBL" id="JAVREH010000192">
    <property type="protein sequence ID" value="MDT0264597.1"/>
    <property type="molecule type" value="Genomic_DNA"/>
</dbReference>
<dbReference type="Gene3D" id="1.20.1740.10">
    <property type="entry name" value="Amino acid/polyamine transporter I"/>
    <property type="match status" value="1"/>
</dbReference>
<keyword evidence="2 5" id="KW-0812">Transmembrane</keyword>
<organism evidence="7 8">
    <name type="scientific">Jatrophihabitans lederbergiae</name>
    <dbReference type="NCBI Taxonomy" id="3075547"/>
    <lineage>
        <taxon>Bacteria</taxon>
        <taxon>Bacillati</taxon>
        <taxon>Actinomycetota</taxon>
        <taxon>Actinomycetes</taxon>
        <taxon>Jatrophihabitantales</taxon>
        <taxon>Jatrophihabitantaceae</taxon>
        <taxon>Jatrophihabitans</taxon>
    </lineage>
</organism>
<feature type="transmembrane region" description="Helical" evidence="5">
    <location>
        <begin position="189"/>
        <end position="207"/>
    </location>
</feature>
<keyword evidence="3 5" id="KW-1133">Transmembrane helix</keyword>
<feature type="transmembrane region" description="Helical" evidence="5">
    <location>
        <begin position="114"/>
        <end position="136"/>
    </location>
</feature>
<feature type="domain" description="Amino acid permease/ SLC12A" evidence="6">
    <location>
        <begin position="5"/>
        <end position="247"/>
    </location>
</feature>
<feature type="transmembrane region" description="Helical" evidence="5">
    <location>
        <begin position="7"/>
        <end position="30"/>
    </location>
</feature>
<name>A0ABU2JHY7_9ACTN</name>
<feature type="transmembrane region" description="Helical" evidence="5">
    <location>
        <begin position="148"/>
        <end position="169"/>
    </location>
</feature>
<sequence>MSTGHIVFFVVAAAAPLTVVGSLFSVIVGIGNGDGIAGAFVLVAVILLVFAVGYVAMSRHIVDAGDFYAFVSVGLGRPPGLGAAGLAIFAYTAIQLGLYGAFGYYAHSFFGNHLHLALTWWAWAFIAMALCLVLGVRRIDLGAKVMGVLLIAETLSIVVVDVAIILHGGNGGNGGHGFSFSPFSPSTTFSGAIGVAVMFCHASFVGFEGTAIYGEESHDPTKSVPRATYIAVLFMGFFYAITAWLVINAFGPGLAVKAAQDDPEGFFFTIGQRMVGNGMQTLLSLLIVT</sequence>
<feature type="transmembrane region" description="Helical" evidence="5">
    <location>
        <begin position="36"/>
        <end position="55"/>
    </location>
</feature>
<dbReference type="InterPro" id="IPR050367">
    <property type="entry name" value="APC_superfamily"/>
</dbReference>
<keyword evidence="4 5" id="KW-0472">Membrane</keyword>
<evidence type="ECO:0000313" key="7">
    <source>
        <dbReference type="EMBL" id="MDT0264597.1"/>
    </source>
</evidence>
<dbReference type="PANTHER" id="PTHR42770">
    <property type="entry name" value="AMINO ACID TRANSPORTER-RELATED"/>
    <property type="match status" value="1"/>
</dbReference>
<dbReference type="InterPro" id="IPR004841">
    <property type="entry name" value="AA-permease/SLC12A_dom"/>
</dbReference>
<evidence type="ECO:0000256" key="3">
    <source>
        <dbReference type="ARBA" id="ARBA00022989"/>
    </source>
</evidence>
<evidence type="ECO:0000256" key="2">
    <source>
        <dbReference type="ARBA" id="ARBA00022692"/>
    </source>
</evidence>
<feature type="transmembrane region" description="Helical" evidence="5">
    <location>
        <begin position="227"/>
        <end position="247"/>
    </location>
</feature>
<gene>
    <name evidence="7" type="ORF">RM423_24940</name>
</gene>
<dbReference type="RefSeq" id="WP_311425729.1">
    <property type="nucleotide sequence ID" value="NZ_JAVREH010000192.1"/>
</dbReference>